<feature type="transmembrane region" description="Helical" evidence="1">
    <location>
        <begin position="237"/>
        <end position="258"/>
    </location>
</feature>
<feature type="transmembrane region" description="Helical" evidence="1">
    <location>
        <begin position="131"/>
        <end position="153"/>
    </location>
</feature>
<evidence type="ECO:0000313" key="2">
    <source>
        <dbReference type="EMBL" id="MBB6119653.1"/>
    </source>
</evidence>
<proteinExistence type="predicted"/>
<dbReference type="Proteomes" id="UP000536604">
    <property type="component" value="Unassembled WGS sequence"/>
</dbReference>
<feature type="transmembrane region" description="Helical" evidence="1">
    <location>
        <begin position="55"/>
        <end position="75"/>
    </location>
</feature>
<gene>
    <name evidence="2" type="ORF">FHS13_001602</name>
</gene>
<evidence type="ECO:0000256" key="1">
    <source>
        <dbReference type="SAM" id="Phobius"/>
    </source>
</evidence>
<keyword evidence="1" id="KW-0812">Transmembrane</keyword>
<keyword evidence="1" id="KW-0472">Membrane</keyword>
<evidence type="ECO:0000313" key="3">
    <source>
        <dbReference type="Proteomes" id="UP000536604"/>
    </source>
</evidence>
<keyword evidence="3" id="KW-1185">Reference proteome</keyword>
<accession>A0A841ILX4</accession>
<comment type="caution">
    <text evidence="2">The sequence shown here is derived from an EMBL/GenBank/DDBJ whole genome shotgun (WGS) entry which is preliminary data.</text>
</comment>
<dbReference type="EMBL" id="JACHJO010000004">
    <property type="protein sequence ID" value="MBB6119653.1"/>
    <property type="molecule type" value="Genomic_DNA"/>
</dbReference>
<feature type="transmembrane region" description="Helical" evidence="1">
    <location>
        <begin position="95"/>
        <end position="119"/>
    </location>
</feature>
<dbReference type="RefSeq" id="WP_184289892.1">
    <property type="nucleotide sequence ID" value="NZ_JACHJO010000004.1"/>
</dbReference>
<protein>
    <submittedName>
        <fullName evidence="2">Uncharacterized protein</fullName>
    </submittedName>
</protein>
<keyword evidence="1" id="KW-1133">Transmembrane helix</keyword>
<dbReference type="AlphaFoldDB" id="A0A841ILX4"/>
<feature type="transmembrane region" description="Helical" evidence="1">
    <location>
        <begin position="160"/>
        <end position="179"/>
    </location>
</feature>
<name>A0A841ILX4_9ACTN</name>
<sequence>MRRHAAAFLRLTWFNSRRLATSPFLLLGAAAAGAMVWSLRGIERTGTAESWYNELSTLAVLVALAMFAAVTPAAVREARHPGTPVAPLGRTARLLALLTAAVLVSCAAQAAGTAVLYHTYDHPLPGVVSPYAVPVPFATAASGAVTGIALASWTRSYLPLLLLALGGPGYVLYATLAASSRMGWTMGRMEQVAYQLHNPFIVQTPSLTGVSLLSLAYALLVLAALAALALAARRRGAVLFVSLGTAVALLAGAAGTALHGRHTYPWGTPIPDSEVYGHSGASPCRELEGITYCPLPGYESWTGLWHSVLGPAMAQLPEEARKPVLWQDSHAYTREMELPPGRGMVVYDHADPGSGYWEAWLIADAARIALNMDFTPHRAPCRATGQARITVAPWLFDLPDTLSALEKAEITAAYLTDHTPAPADLELVRALEELPRERVRQALHLHWDRLVSGELGSVELAEELGVVLESPADTPMSASDWDLLSPLLSSQQWGEGYPVWNADADVCGRAS</sequence>
<organism evidence="2 3">
    <name type="scientific">Nocardiopsis algeriensis</name>
    <dbReference type="NCBI Taxonomy" id="1478215"/>
    <lineage>
        <taxon>Bacteria</taxon>
        <taxon>Bacillati</taxon>
        <taxon>Actinomycetota</taxon>
        <taxon>Actinomycetes</taxon>
        <taxon>Streptosporangiales</taxon>
        <taxon>Nocardiopsidaceae</taxon>
        <taxon>Nocardiopsis</taxon>
    </lineage>
</organism>
<reference evidence="2 3" key="1">
    <citation type="submission" date="2020-08" db="EMBL/GenBank/DDBJ databases">
        <title>Genomic Encyclopedia of Type Strains, Phase III (KMG-III): the genomes of soil and plant-associated and newly described type strains.</title>
        <authorList>
            <person name="Whitman W."/>
        </authorList>
    </citation>
    <scope>NUCLEOTIDE SEQUENCE [LARGE SCALE GENOMIC DNA]</scope>
    <source>
        <strain evidence="2 3">CECT 8712</strain>
    </source>
</reference>
<feature type="transmembrane region" description="Helical" evidence="1">
    <location>
        <begin position="210"/>
        <end position="230"/>
    </location>
</feature>